<name>A0ABP5TQC1_9ACTN</name>
<proteinExistence type="predicted"/>
<organism evidence="2 3">
    <name type="scientific">Dactylosporangium salmoneum</name>
    <dbReference type="NCBI Taxonomy" id="53361"/>
    <lineage>
        <taxon>Bacteria</taxon>
        <taxon>Bacillati</taxon>
        <taxon>Actinomycetota</taxon>
        <taxon>Actinomycetes</taxon>
        <taxon>Micromonosporales</taxon>
        <taxon>Micromonosporaceae</taxon>
        <taxon>Dactylosporangium</taxon>
    </lineage>
</organism>
<dbReference type="PANTHER" id="PTHR43792:SF1">
    <property type="entry name" value="N-ACETYLTRANSFERASE DOMAIN-CONTAINING PROTEIN"/>
    <property type="match status" value="1"/>
</dbReference>
<dbReference type="SUPFAM" id="SSF55729">
    <property type="entry name" value="Acyl-CoA N-acyltransferases (Nat)"/>
    <property type="match status" value="1"/>
</dbReference>
<dbReference type="Gene3D" id="3.40.630.30">
    <property type="match status" value="1"/>
</dbReference>
<dbReference type="InterPro" id="IPR051531">
    <property type="entry name" value="N-acetyltransferase"/>
</dbReference>
<dbReference type="InterPro" id="IPR000182">
    <property type="entry name" value="GNAT_dom"/>
</dbReference>
<protein>
    <submittedName>
        <fullName evidence="2">GNAT family N-acetyltransferase</fullName>
    </submittedName>
</protein>
<keyword evidence="3" id="KW-1185">Reference proteome</keyword>
<gene>
    <name evidence="2" type="ORF">GCM10010170_048470</name>
</gene>
<evidence type="ECO:0000313" key="2">
    <source>
        <dbReference type="EMBL" id="GAA2355805.1"/>
    </source>
</evidence>
<dbReference type="RefSeq" id="WP_344614763.1">
    <property type="nucleotide sequence ID" value="NZ_BAAARV010000034.1"/>
</dbReference>
<reference evidence="3" key="1">
    <citation type="journal article" date="2019" name="Int. J. Syst. Evol. Microbiol.">
        <title>The Global Catalogue of Microorganisms (GCM) 10K type strain sequencing project: providing services to taxonomists for standard genome sequencing and annotation.</title>
        <authorList>
            <consortium name="The Broad Institute Genomics Platform"/>
            <consortium name="The Broad Institute Genome Sequencing Center for Infectious Disease"/>
            <person name="Wu L."/>
            <person name="Ma J."/>
        </authorList>
    </citation>
    <scope>NUCLEOTIDE SEQUENCE [LARGE SCALE GENOMIC DNA]</scope>
    <source>
        <strain evidence="3">JCM 3272</strain>
    </source>
</reference>
<dbReference type="EMBL" id="BAAARV010000034">
    <property type="protein sequence ID" value="GAA2355805.1"/>
    <property type="molecule type" value="Genomic_DNA"/>
</dbReference>
<dbReference type="InterPro" id="IPR016181">
    <property type="entry name" value="Acyl_CoA_acyltransferase"/>
</dbReference>
<accession>A0ABP5TQC1</accession>
<evidence type="ECO:0000313" key="3">
    <source>
        <dbReference type="Proteomes" id="UP001501444"/>
    </source>
</evidence>
<sequence>MAVPQTPRLVLREMTPGDLDDLSGLLGDASVMRYYPRPKTRSETLGWIEVNQRRYRQDGHGLWIMHLRDGGAFAGDCGLTIQRVDGVDEVEVGYHVAPGLQRGGLATEAAIACRDHARDALGVRRLIAIIHPDNVASQRVAQKTGLTLEKRTRDYGSGAQEVMIFAMCL</sequence>
<dbReference type="PROSITE" id="PS51186">
    <property type="entry name" value="GNAT"/>
    <property type="match status" value="1"/>
</dbReference>
<dbReference type="PANTHER" id="PTHR43792">
    <property type="entry name" value="GNAT FAMILY, PUTATIVE (AFU_ORTHOLOGUE AFUA_3G00765)-RELATED-RELATED"/>
    <property type="match status" value="1"/>
</dbReference>
<dbReference type="Pfam" id="PF13302">
    <property type="entry name" value="Acetyltransf_3"/>
    <property type="match status" value="1"/>
</dbReference>
<comment type="caution">
    <text evidence="2">The sequence shown here is derived from an EMBL/GenBank/DDBJ whole genome shotgun (WGS) entry which is preliminary data.</text>
</comment>
<feature type="domain" description="N-acetyltransferase" evidence="1">
    <location>
        <begin position="9"/>
        <end position="168"/>
    </location>
</feature>
<dbReference type="Proteomes" id="UP001501444">
    <property type="component" value="Unassembled WGS sequence"/>
</dbReference>
<evidence type="ECO:0000259" key="1">
    <source>
        <dbReference type="PROSITE" id="PS51186"/>
    </source>
</evidence>